<keyword evidence="1" id="KW-1133">Transmembrane helix</keyword>
<keyword evidence="1" id="KW-0812">Transmembrane</keyword>
<dbReference type="EMBL" id="LAZR01006640">
    <property type="protein sequence ID" value="KKM90697.1"/>
    <property type="molecule type" value="Genomic_DNA"/>
</dbReference>
<dbReference type="AlphaFoldDB" id="A0A0F9PBD8"/>
<keyword evidence="1" id="KW-0472">Membrane</keyword>
<sequence length="128" mass="14077">MAILELKDIFSQTLTREERIEIRNEYNRSLTTQTTFAPVITKSVTIAPTIIRDSPGAVASPIIKKEIKAESTVVPDVSIISERMEERMEERKQTGDGGNGLMSGLTDIIFLGGLIGLGVFLIKKSKVI</sequence>
<feature type="transmembrane region" description="Helical" evidence="1">
    <location>
        <begin position="101"/>
        <end position="122"/>
    </location>
</feature>
<evidence type="ECO:0000313" key="2">
    <source>
        <dbReference type="EMBL" id="KKM90697.1"/>
    </source>
</evidence>
<protein>
    <submittedName>
        <fullName evidence="2">Uncharacterized protein</fullName>
    </submittedName>
</protein>
<gene>
    <name evidence="2" type="ORF">LCGC14_1236020</name>
</gene>
<proteinExistence type="predicted"/>
<evidence type="ECO:0000256" key="1">
    <source>
        <dbReference type="SAM" id="Phobius"/>
    </source>
</evidence>
<name>A0A0F9PBD8_9ZZZZ</name>
<comment type="caution">
    <text evidence="2">The sequence shown here is derived from an EMBL/GenBank/DDBJ whole genome shotgun (WGS) entry which is preliminary data.</text>
</comment>
<reference evidence="2" key="1">
    <citation type="journal article" date="2015" name="Nature">
        <title>Complex archaea that bridge the gap between prokaryotes and eukaryotes.</title>
        <authorList>
            <person name="Spang A."/>
            <person name="Saw J.H."/>
            <person name="Jorgensen S.L."/>
            <person name="Zaremba-Niedzwiedzka K."/>
            <person name="Martijn J."/>
            <person name="Lind A.E."/>
            <person name="van Eijk R."/>
            <person name="Schleper C."/>
            <person name="Guy L."/>
            <person name="Ettema T.J."/>
        </authorList>
    </citation>
    <scope>NUCLEOTIDE SEQUENCE</scope>
</reference>
<accession>A0A0F9PBD8</accession>
<organism evidence="2">
    <name type="scientific">marine sediment metagenome</name>
    <dbReference type="NCBI Taxonomy" id="412755"/>
    <lineage>
        <taxon>unclassified sequences</taxon>
        <taxon>metagenomes</taxon>
        <taxon>ecological metagenomes</taxon>
    </lineage>
</organism>